<evidence type="ECO:0000313" key="4">
    <source>
        <dbReference type="Proteomes" id="UP000663861"/>
    </source>
</evidence>
<protein>
    <recommendedName>
        <fullName evidence="1">F-box domain-containing protein</fullName>
    </recommendedName>
</protein>
<dbReference type="Pfam" id="PF12937">
    <property type="entry name" value="F-box-like"/>
    <property type="match status" value="1"/>
</dbReference>
<name>A0A8H3HHT0_9AGAM</name>
<comment type="caution">
    <text evidence="3">The sequence shown here is derived from an EMBL/GenBank/DDBJ whole genome shotgun (WGS) entry which is preliminary data.</text>
</comment>
<sequence length="482" mass="54022">MSNLPPKPDSRLARINRLPPKILSVIFILCQRIWQICTNQLESHIGRSYECQLALSAVCRSWREIALDTTTLWTYIKLTRPTSSPLSELFLSRSGNVEPLNIDLRMIGSFWQTGGHLHAGNSAVQILNFLTPLGAPPSRWNSLHLEADIIETLYSSYLLFQQASFPSLRSSRLIYSGSSEPATDLGREIQETVRKAPLKFGETPTQLRDLKLHGLLIPYLLGESTHSQLRTLEYLELKFAGGFLELLDCDHLPAAILLSGHNVNFSDMAALGQPRVLYPSLKSLSILNVSCAVWVLNHLLTLDAPQVTRFELTIALAHWYRMDNNISQEQLISYIATSNLLHATTVPKPLFPSLLHLTYSNAIIFASERDLKTLLSAYPQLISLSIPDCTTLTPLFWRPWLVPWLEQLQVGVKDAKQLRKLKSLLIARREAGIPLRIVHVNHAALGDPITPAALQELEQLAEISLTDTPDLKFAGLTDIWGQ</sequence>
<feature type="domain" description="F-box" evidence="1">
    <location>
        <begin position="15"/>
        <end position="76"/>
    </location>
</feature>
<dbReference type="AlphaFoldDB" id="A0A8H3HHT0"/>
<dbReference type="InterPro" id="IPR001810">
    <property type="entry name" value="F-box_dom"/>
</dbReference>
<organism evidence="3 4">
    <name type="scientific">Rhizoctonia solani</name>
    <dbReference type="NCBI Taxonomy" id="456999"/>
    <lineage>
        <taxon>Eukaryota</taxon>
        <taxon>Fungi</taxon>
        <taxon>Dikarya</taxon>
        <taxon>Basidiomycota</taxon>
        <taxon>Agaricomycotina</taxon>
        <taxon>Agaricomycetes</taxon>
        <taxon>Cantharellales</taxon>
        <taxon>Ceratobasidiaceae</taxon>
        <taxon>Rhizoctonia</taxon>
    </lineage>
</organism>
<dbReference type="Gene3D" id="1.20.1280.50">
    <property type="match status" value="1"/>
</dbReference>
<dbReference type="Proteomes" id="UP000663861">
    <property type="component" value="Unassembled WGS sequence"/>
</dbReference>
<accession>A0A8H3HHT0</accession>
<dbReference type="Proteomes" id="UP000663888">
    <property type="component" value="Unassembled WGS sequence"/>
</dbReference>
<gene>
    <name evidence="2" type="ORF">RDB_LOCUS140137</name>
    <name evidence="3" type="ORF">RDB_LOCUS178043</name>
</gene>
<evidence type="ECO:0000259" key="1">
    <source>
        <dbReference type="Pfam" id="PF12937"/>
    </source>
</evidence>
<reference evidence="3" key="1">
    <citation type="submission" date="2021-01" db="EMBL/GenBank/DDBJ databases">
        <authorList>
            <person name="Kaushik A."/>
        </authorList>
    </citation>
    <scope>NUCLEOTIDE SEQUENCE</scope>
    <source>
        <strain evidence="2">AG4-R118</strain>
        <strain evidence="3">AG4-RS23</strain>
    </source>
</reference>
<proteinExistence type="predicted"/>
<dbReference type="EMBL" id="CAJMWY010004476">
    <property type="protein sequence ID" value="CAE6532934.1"/>
    <property type="molecule type" value="Genomic_DNA"/>
</dbReference>
<evidence type="ECO:0000313" key="3">
    <source>
        <dbReference type="EMBL" id="CAE6532934.1"/>
    </source>
</evidence>
<dbReference type="EMBL" id="CAJMWX010001484">
    <property type="protein sequence ID" value="CAE6491244.1"/>
    <property type="molecule type" value="Genomic_DNA"/>
</dbReference>
<evidence type="ECO:0000313" key="2">
    <source>
        <dbReference type="EMBL" id="CAE6491244.1"/>
    </source>
</evidence>